<feature type="compositionally biased region" description="Basic and acidic residues" evidence="1">
    <location>
        <begin position="1"/>
        <end position="12"/>
    </location>
</feature>
<accession>A0AAP2CIC3</accession>
<dbReference type="Proteomes" id="UP001319104">
    <property type="component" value="Unassembled WGS sequence"/>
</dbReference>
<feature type="transmembrane region" description="Helical" evidence="2">
    <location>
        <begin position="79"/>
        <end position="97"/>
    </location>
</feature>
<evidence type="ECO:0000256" key="2">
    <source>
        <dbReference type="SAM" id="Phobius"/>
    </source>
</evidence>
<dbReference type="EMBL" id="JAHCMY010000006">
    <property type="protein sequence ID" value="MBS9524732.1"/>
    <property type="molecule type" value="Genomic_DNA"/>
</dbReference>
<dbReference type="AlphaFoldDB" id="A0AAP2CIC3"/>
<gene>
    <name evidence="3" type="ORF">KI659_12000</name>
</gene>
<reference evidence="3 4" key="1">
    <citation type="submission" date="2021-05" db="EMBL/GenBank/DDBJ databases">
        <authorList>
            <person name="Zhang Z.D."/>
            <person name="Osman G."/>
        </authorList>
    </citation>
    <scope>NUCLEOTIDE SEQUENCE [LARGE SCALE GENOMIC DNA]</scope>
    <source>
        <strain evidence="3 4">KCTC 32217</strain>
    </source>
</reference>
<keyword evidence="2" id="KW-1133">Transmembrane helix</keyword>
<dbReference type="RefSeq" id="WP_213945593.1">
    <property type="nucleotide sequence ID" value="NZ_JAHCMY010000006.1"/>
</dbReference>
<evidence type="ECO:0000313" key="3">
    <source>
        <dbReference type="EMBL" id="MBS9524732.1"/>
    </source>
</evidence>
<proteinExistence type="predicted"/>
<feature type="region of interest" description="Disordered" evidence="1">
    <location>
        <begin position="1"/>
        <end position="22"/>
    </location>
</feature>
<comment type="caution">
    <text evidence="3">The sequence shown here is derived from an EMBL/GenBank/DDBJ whole genome shotgun (WGS) entry which is preliminary data.</text>
</comment>
<evidence type="ECO:0000313" key="4">
    <source>
        <dbReference type="Proteomes" id="UP001319104"/>
    </source>
</evidence>
<organism evidence="3 4">
    <name type="scientific">Litoribacter ruber</name>
    <dbReference type="NCBI Taxonomy" id="702568"/>
    <lineage>
        <taxon>Bacteria</taxon>
        <taxon>Pseudomonadati</taxon>
        <taxon>Bacteroidota</taxon>
        <taxon>Cytophagia</taxon>
        <taxon>Cytophagales</taxon>
        <taxon>Cyclobacteriaceae</taxon>
        <taxon>Litoribacter</taxon>
    </lineage>
</organism>
<sequence>MSYKKSNTEYSHKPSKSISSKSSTMNFNIHQTGKNLKEKISRRIKRSQIPILVYLVLICSMVLLWYLRDFQDGITMDFFAELFGAAFTLFIIDVLLVRSKTKRWKNVQEEINYLISRNVNRLRDGISTRVFGFSPTIDHELDELQAIQAVRDQRNVFLIRIAALNEEDLIRSLHQEELFSDNTYDYFNEKADEIWAILNMKYSDDLHPEMVSLLINLHVQLKDICSHIRQYLKIKRFPEERKYYSTIGLKGVSVSMSKILLILNRLKEEGYSEAASLIKST</sequence>
<protein>
    <submittedName>
        <fullName evidence="3">Uncharacterized protein</fullName>
    </submittedName>
</protein>
<keyword evidence="2" id="KW-0812">Transmembrane</keyword>
<name>A0AAP2CIC3_9BACT</name>
<evidence type="ECO:0000256" key="1">
    <source>
        <dbReference type="SAM" id="MobiDB-lite"/>
    </source>
</evidence>
<feature type="transmembrane region" description="Helical" evidence="2">
    <location>
        <begin position="49"/>
        <end position="67"/>
    </location>
</feature>
<keyword evidence="2" id="KW-0472">Membrane</keyword>
<keyword evidence="4" id="KW-1185">Reference proteome</keyword>